<dbReference type="GO" id="GO:0003697">
    <property type="term" value="F:single-stranded DNA binding"/>
    <property type="evidence" value="ECO:0007669"/>
    <property type="project" value="UniProtKB-UniRule"/>
</dbReference>
<dbReference type="PROSITE" id="PS00618">
    <property type="entry name" value="RECF_2"/>
    <property type="match status" value="1"/>
</dbReference>
<dbReference type="InterPro" id="IPR001238">
    <property type="entry name" value="DNA-binding_RecF"/>
</dbReference>
<evidence type="ECO:0000313" key="15">
    <source>
        <dbReference type="EMBL" id="SDC68843.1"/>
    </source>
</evidence>
<evidence type="ECO:0000256" key="12">
    <source>
        <dbReference type="HAMAP-Rule" id="MF_00365"/>
    </source>
</evidence>
<dbReference type="GO" id="GO:0006260">
    <property type="term" value="P:DNA replication"/>
    <property type="evidence" value="ECO:0007669"/>
    <property type="project" value="UniProtKB-UniRule"/>
</dbReference>
<dbReference type="RefSeq" id="WP_090776566.1">
    <property type="nucleotide sequence ID" value="NZ_FMYM01000013.1"/>
</dbReference>
<keyword evidence="4 12" id="KW-0963">Cytoplasm</keyword>
<protein>
    <recommendedName>
        <fullName evidence="3 12">DNA replication and repair protein RecF</fullName>
    </recommendedName>
</protein>
<keyword evidence="8 12" id="KW-0067">ATP-binding</keyword>
<reference evidence="16" key="1">
    <citation type="submission" date="2016-09" db="EMBL/GenBank/DDBJ databases">
        <authorList>
            <person name="Varghese N."/>
            <person name="Submissions S."/>
        </authorList>
    </citation>
    <scope>NUCLEOTIDE SEQUENCE [LARGE SCALE GENOMIC DNA]</scope>
    <source>
        <strain evidence="16">25nlg</strain>
    </source>
</reference>
<dbReference type="GO" id="GO:0009432">
    <property type="term" value="P:SOS response"/>
    <property type="evidence" value="ECO:0007669"/>
    <property type="project" value="UniProtKB-UniRule"/>
</dbReference>
<dbReference type="PANTHER" id="PTHR32182:SF0">
    <property type="entry name" value="DNA REPLICATION AND REPAIR PROTEIN RECF"/>
    <property type="match status" value="1"/>
</dbReference>
<dbReference type="InterPro" id="IPR042174">
    <property type="entry name" value="RecF_2"/>
</dbReference>
<keyword evidence="10 12" id="KW-0234">DNA repair</keyword>
<evidence type="ECO:0000259" key="14">
    <source>
        <dbReference type="Pfam" id="PF02463"/>
    </source>
</evidence>
<evidence type="ECO:0000256" key="6">
    <source>
        <dbReference type="ARBA" id="ARBA00022741"/>
    </source>
</evidence>
<comment type="subcellular location">
    <subcellularLocation>
        <location evidence="1 12 13">Cytoplasm</location>
    </subcellularLocation>
</comment>
<keyword evidence="16" id="KW-1185">Reference proteome</keyword>
<evidence type="ECO:0000256" key="13">
    <source>
        <dbReference type="RuleBase" id="RU000578"/>
    </source>
</evidence>
<feature type="binding site" evidence="12">
    <location>
        <begin position="30"/>
        <end position="37"/>
    </location>
    <ligand>
        <name>ATP</name>
        <dbReference type="ChEBI" id="CHEBI:30616"/>
    </ligand>
</feature>
<dbReference type="NCBIfam" id="TIGR00611">
    <property type="entry name" value="recf"/>
    <property type="match status" value="1"/>
</dbReference>
<organism evidence="15 16">
    <name type="scientific">Shouchella lonarensis</name>
    <dbReference type="NCBI Taxonomy" id="1464122"/>
    <lineage>
        <taxon>Bacteria</taxon>
        <taxon>Bacillati</taxon>
        <taxon>Bacillota</taxon>
        <taxon>Bacilli</taxon>
        <taxon>Bacillales</taxon>
        <taxon>Bacillaceae</taxon>
        <taxon>Shouchella</taxon>
    </lineage>
</organism>
<comment type="function">
    <text evidence="12 13">The RecF protein is involved in DNA metabolism; it is required for DNA replication and normal SOS inducibility. RecF binds preferentially to single-stranded, linear DNA. It also seems to bind ATP.</text>
</comment>
<evidence type="ECO:0000256" key="8">
    <source>
        <dbReference type="ARBA" id="ARBA00022840"/>
    </source>
</evidence>
<gene>
    <name evidence="12" type="primary">recF</name>
    <name evidence="15" type="ORF">SAMN05421737_1135</name>
</gene>
<keyword evidence="5 12" id="KW-0235">DNA replication</keyword>
<dbReference type="STRING" id="1464122.SAMN05421737_1135"/>
<dbReference type="CDD" id="cd03242">
    <property type="entry name" value="ABC_RecF"/>
    <property type="match status" value="1"/>
</dbReference>
<evidence type="ECO:0000256" key="1">
    <source>
        <dbReference type="ARBA" id="ARBA00004496"/>
    </source>
</evidence>
<evidence type="ECO:0000313" key="16">
    <source>
        <dbReference type="Proteomes" id="UP000242662"/>
    </source>
</evidence>
<name>A0A1G6NLT8_9BACI</name>
<evidence type="ECO:0000256" key="4">
    <source>
        <dbReference type="ARBA" id="ARBA00022490"/>
    </source>
</evidence>
<evidence type="ECO:0000256" key="7">
    <source>
        <dbReference type="ARBA" id="ARBA00022763"/>
    </source>
</evidence>
<comment type="similarity">
    <text evidence="2 12 13">Belongs to the RecF family.</text>
</comment>
<dbReference type="PROSITE" id="PS00617">
    <property type="entry name" value="RECF_1"/>
    <property type="match status" value="1"/>
</dbReference>
<keyword evidence="7 12" id="KW-0227">DNA damage</keyword>
<evidence type="ECO:0000256" key="3">
    <source>
        <dbReference type="ARBA" id="ARBA00020170"/>
    </source>
</evidence>
<dbReference type="AlphaFoldDB" id="A0A1G6NLT8"/>
<dbReference type="InterPro" id="IPR003395">
    <property type="entry name" value="RecF/RecN/SMC_N"/>
</dbReference>
<evidence type="ECO:0000256" key="10">
    <source>
        <dbReference type="ARBA" id="ARBA00023204"/>
    </source>
</evidence>
<dbReference type="Pfam" id="PF02463">
    <property type="entry name" value="SMC_N"/>
    <property type="match status" value="1"/>
</dbReference>
<dbReference type="GO" id="GO:0000731">
    <property type="term" value="P:DNA synthesis involved in DNA repair"/>
    <property type="evidence" value="ECO:0007669"/>
    <property type="project" value="TreeGrafter"/>
</dbReference>
<keyword evidence="11 12" id="KW-0742">SOS response</keyword>
<dbReference type="GO" id="GO:0006302">
    <property type="term" value="P:double-strand break repair"/>
    <property type="evidence" value="ECO:0007669"/>
    <property type="project" value="TreeGrafter"/>
</dbReference>
<dbReference type="GO" id="GO:0005737">
    <property type="term" value="C:cytoplasm"/>
    <property type="evidence" value="ECO:0007669"/>
    <property type="project" value="UniProtKB-SubCell"/>
</dbReference>
<keyword evidence="9 12" id="KW-0238">DNA-binding</keyword>
<dbReference type="Proteomes" id="UP000242662">
    <property type="component" value="Unassembled WGS sequence"/>
</dbReference>
<evidence type="ECO:0000256" key="5">
    <source>
        <dbReference type="ARBA" id="ARBA00022705"/>
    </source>
</evidence>
<sequence>MYIRSLALASYRNYSQLSVSFDPGINILQGENAQGKTNILEAIFVAALAKSHRVVKDKQLIQIDKTFARVNVKVSKRTQDVELDFILSHKGKHGKINGLQQRRLSEYVGNLNVVMFAPEDLALVKGSPQVRRRFIDMELGQMSPIYLQHLTQYSQVLKQRNVLLKKLQVQTTSSSLMMMLDVLTEQLIIEAAVIMHKRAQFLQQLQQWAQVIHEKMSRKQEMLKLRYLPSVEVSDKENLSKIKEELYSAYKQKKMIEVKRGITLFGPHRDDMAISVNEMDVHTYGSQGQQRTAALSIKLAEIDLIYAETGEFPVLLLDDVLSELDRHRQSQLLETIDNRVQTFVTTTTTNELHQTVLEQAQTFYINQGTLEVTG</sequence>
<keyword evidence="6 12" id="KW-0547">Nucleotide-binding</keyword>
<dbReference type="HAMAP" id="MF_00365">
    <property type="entry name" value="RecF"/>
    <property type="match status" value="1"/>
</dbReference>
<evidence type="ECO:0000256" key="9">
    <source>
        <dbReference type="ARBA" id="ARBA00023125"/>
    </source>
</evidence>
<dbReference type="PANTHER" id="PTHR32182">
    <property type="entry name" value="DNA REPLICATION AND REPAIR PROTEIN RECF"/>
    <property type="match status" value="1"/>
</dbReference>
<dbReference type="InterPro" id="IPR027417">
    <property type="entry name" value="P-loop_NTPase"/>
</dbReference>
<evidence type="ECO:0000256" key="11">
    <source>
        <dbReference type="ARBA" id="ARBA00023236"/>
    </source>
</evidence>
<evidence type="ECO:0000256" key="2">
    <source>
        <dbReference type="ARBA" id="ARBA00008016"/>
    </source>
</evidence>
<dbReference type="GO" id="GO:0005524">
    <property type="term" value="F:ATP binding"/>
    <property type="evidence" value="ECO:0007669"/>
    <property type="project" value="UniProtKB-UniRule"/>
</dbReference>
<dbReference type="OrthoDB" id="9803889at2"/>
<dbReference type="Gene3D" id="3.40.50.300">
    <property type="entry name" value="P-loop containing nucleotide triphosphate hydrolases"/>
    <property type="match status" value="1"/>
</dbReference>
<proteinExistence type="inferred from homology"/>
<dbReference type="SUPFAM" id="SSF52540">
    <property type="entry name" value="P-loop containing nucleoside triphosphate hydrolases"/>
    <property type="match status" value="1"/>
</dbReference>
<dbReference type="FunFam" id="1.20.1050.90:FF:000002">
    <property type="entry name" value="DNA replication and repair protein RecF"/>
    <property type="match status" value="1"/>
</dbReference>
<dbReference type="EMBL" id="FMYM01000013">
    <property type="protein sequence ID" value="SDC68843.1"/>
    <property type="molecule type" value="Genomic_DNA"/>
</dbReference>
<dbReference type="Gene3D" id="1.20.1050.90">
    <property type="entry name" value="RecF/RecN/SMC, N-terminal domain"/>
    <property type="match status" value="1"/>
</dbReference>
<accession>A0A1G6NLT8</accession>
<dbReference type="InterPro" id="IPR018078">
    <property type="entry name" value="DNA-binding_RecF_CS"/>
</dbReference>
<feature type="domain" description="RecF/RecN/SMC N-terminal" evidence="14">
    <location>
        <begin position="2"/>
        <end position="355"/>
    </location>
</feature>